<reference evidence="1" key="1">
    <citation type="journal article" date="2017" name="Appl. Environ. Microbiol.">
        <title>Molecular characterization of an Endozoicomonas-like organism causing infection in king scallop Pecten maximus L.</title>
        <authorList>
            <person name="Cano I."/>
            <person name="van Aerle R."/>
            <person name="Ross S."/>
            <person name="Verner-Jeffreys D.W."/>
            <person name="Paley R.K."/>
            <person name="Rimmer G."/>
            <person name="Ryder D."/>
            <person name="Hooper P."/>
            <person name="Stone D."/>
            <person name="Feist S.W."/>
        </authorList>
    </citation>
    <scope>NUCLEOTIDE SEQUENCE</scope>
</reference>
<evidence type="ECO:0000313" key="1">
    <source>
        <dbReference type="EMBL" id="PJE77482.1"/>
    </source>
</evidence>
<proteinExistence type="predicted"/>
<dbReference type="AlphaFoldDB" id="A0A2H9T2M9"/>
<comment type="caution">
    <text evidence="1">The sequence shown here is derived from an EMBL/GenBank/DDBJ whole genome shotgun (WGS) entry which is preliminary data.</text>
</comment>
<protein>
    <submittedName>
        <fullName evidence="1">Uncharacterized protein</fullName>
    </submittedName>
</protein>
<name>A0A2H9T2M9_9ZZZZ</name>
<accession>A0A2H9T2M9</accession>
<organism evidence="1">
    <name type="scientific">invertebrate metagenome</name>
    <dbReference type="NCBI Taxonomy" id="1711999"/>
    <lineage>
        <taxon>unclassified sequences</taxon>
        <taxon>metagenomes</taxon>
        <taxon>organismal metagenomes</taxon>
    </lineage>
</organism>
<gene>
    <name evidence="1" type="ORF">CI610_03594</name>
</gene>
<dbReference type="EMBL" id="NSIT01000563">
    <property type="protein sequence ID" value="PJE77482.1"/>
    <property type="molecule type" value="Genomic_DNA"/>
</dbReference>
<sequence>MLKTDKDKSKSYFRANSIVRMALFNEETKLLKVVGFSDNVPVLKFLTDIRIKRRKFSRRKLHNRGFLHGEELLDTSECVMYEKYTRWRRKEKFNNILDDESSYEFKEFLSKENIKITREQENPKDLLNVIINDPCFLDIVSYSLIEPYSVKDINLDPLLVLCLYSVIYDTPVFFLSSKTELHKVDFRDVERSQIKLMSFKEFVHDISERQIRRIYCKKFDGFIKMDLDIDP</sequence>